<evidence type="ECO:0000313" key="2">
    <source>
        <dbReference type="EMBL" id="KKL97892.1"/>
    </source>
</evidence>
<reference evidence="2" key="1">
    <citation type="journal article" date="2015" name="Nature">
        <title>Complex archaea that bridge the gap between prokaryotes and eukaryotes.</title>
        <authorList>
            <person name="Spang A."/>
            <person name="Saw J.H."/>
            <person name="Jorgensen S.L."/>
            <person name="Zaremba-Niedzwiedzka K."/>
            <person name="Martijn J."/>
            <person name="Lind A.E."/>
            <person name="van Eijk R."/>
            <person name="Schleper C."/>
            <person name="Guy L."/>
            <person name="Ettema T.J."/>
        </authorList>
    </citation>
    <scope>NUCLEOTIDE SEQUENCE</scope>
</reference>
<keyword evidence="1" id="KW-1133">Transmembrane helix</keyword>
<gene>
    <name evidence="2" type="ORF">LCGC14_1829860</name>
</gene>
<name>A0A0F9JG02_9ZZZZ</name>
<dbReference type="AlphaFoldDB" id="A0A0F9JG02"/>
<comment type="caution">
    <text evidence="2">The sequence shown here is derived from an EMBL/GenBank/DDBJ whole genome shotgun (WGS) entry which is preliminary data.</text>
</comment>
<dbReference type="EMBL" id="LAZR01018056">
    <property type="protein sequence ID" value="KKL97892.1"/>
    <property type="molecule type" value="Genomic_DNA"/>
</dbReference>
<accession>A0A0F9JG02</accession>
<keyword evidence="1" id="KW-0472">Membrane</keyword>
<protein>
    <submittedName>
        <fullName evidence="2">Uncharacterized protein</fullName>
    </submittedName>
</protein>
<keyword evidence="1" id="KW-0812">Transmembrane</keyword>
<sequence>MKRNWRSIGLVFLGLSVLGFGQGCAELKELRTANSRQAITIRDQMDELVSFPILIIYLFFNSGLLVGYIQLLHLPVQGRKVYTESPGRRVLVPVVL</sequence>
<proteinExistence type="predicted"/>
<dbReference type="PROSITE" id="PS51257">
    <property type="entry name" value="PROKAR_LIPOPROTEIN"/>
    <property type="match status" value="1"/>
</dbReference>
<evidence type="ECO:0000256" key="1">
    <source>
        <dbReference type="SAM" id="Phobius"/>
    </source>
</evidence>
<feature type="transmembrane region" description="Helical" evidence="1">
    <location>
        <begin position="49"/>
        <end position="71"/>
    </location>
</feature>
<organism evidence="2">
    <name type="scientific">marine sediment metagenome</name>
    <dbReference type="NCBI Taxonomy" id="412755"/>
    <lineage>
        <taxon>unclassified sequences</taxon>
        <taxon>metagenomes</taxon>
        <taxon>ecological metagenomes</taxon>
    </lineage>
</organism>